<dbReference type="GO" id="GO:0006281">
    <property type="term" value="P:DNA repair"/>
    <property type="evidence" value="ECO:0007669"/>
    <property type="project" value="InterPro"/>
</dbReference>
<organism evidence="3 4">
    <name type="scientific">Candidatus Roizmanbacteria bacterium RIFCSPLOWO2_01_FULL_45_11</name>
    <dbReference type="NCBI Taxonomy" id="1802070"/>
    <lineage>
        <taxon>Bacteria</taxon>
        <taxon>Candidatus Roizmaniibacteriota</taxon>
    </lineage>
</organism>
<keyword evidence="1" id="KW-0472">Membrane</keyword>
<dbReference type="GO" id="GO:0015627">
    <property type="term" value="C:type II protein secretion system complex"/>
    <property type="evidence" value="ECO:0007669"/>
    <property type="project" value="TreeGrafter"/>
</dbReference>
<dbReference type="InterPro" id="IPR051675">
    <property type="entry name" value="Endo/Exo/Phosphatase_dom_1"/>
</dbReference>
<accession>A0A1F7JGT2</accession>
<dbReference type="GO" id="GO:0015628">
    <property type="term" value="P:protein secretion by the type II secretion system"/>
    <property type="evidence" value="ECO:0007669"/>
    <property type="project" value="TreeGrafter"/>
</dbReference>
<proteinExistence type="predicted"/>
<dbReference type="PANTHER" id="PTHR21180">
    <property type="entry name" value="ENDONUCLEASE/EXONUCLEASE/PHOSPHATASE FAMILY DOMAIN-CONTAINING PROTEIN 1"/>
    <property type="match status" value="1"/>
</dbReference>
<dbReference type="SMART" id="SM00278">
    <property type="entry name" value="HhH1"/>
    <property type="match status" value="2"/>
</dbReference>
<evidence type="ECO:0000259" key="2">
    <source>
        <dbReference type="SMART" id="SM00278"/>
    </source>
</evidence>
<keyword evidence="1" id="KW-1133">Transmembrane helix</keyword>
<evidence type="ECO:0000313" key="3">
    <source>
        <dbReference type="EMBL" id="OGK54823.1"/>
    </source>
</evidence>
<dbReference type="EMBL" id="MGAU01000025">
    <property type="protein sequence ID" value="OGK54823.1"/>
    <property type="molecule type" value="Genomic_DNA"/>
</dbReference>
<reference evidence="3 4" key="1">
    <citation type="journal article" date="2016" name="Nat. Commun.">
        <title>Thousands of microbial genomes shed light on interconnected biogeochemical processes in an aquifer system.</title>
        <authorList>
            <person name="Anantharaman K."/>
            <person name="Brown C.T."/>
            <person name="Hug L.A."/>
            <person name="Sharon I."/>
            <person name="Castelle C.J."/>
            <person name="Probst A.J."/>
            <person name="Thomas B.C."/>
            <person name="Singh A."/>
            <person name="Wilkins M.J."/>
            <person name="Karaoz U."/>
            <person name="Brodie E.L."/>
            <person name="Williams K.H."/>
            <person name="Hubbard S.S."/>
            <person name="Banfield J.F."/>
        </authorList>
    </citation>
    <scope>NUCLEOTIDE SEQUENCE [LARGE SCALE GENOMIC DNA]</scope>
</reference>
<keyword evidence="1" id="KW-0812">Transmembrane</keyword>
<sequence length="193" mass="21441">MNWDIIRLYRLPFLLGLSGVLFFMVSFFIFISPYMHRPPEQIDIVHEDQKDEQAQELLVDIQGAVKNPGLFQMAEGSRVSDLLEKAGGLREDADAEWAGKYLNRAQKLADGGKLYIPVAGEHIDSQNVLGSASSLVNINTASTAELEGLPGIGEKTAEKIVSSRPYGSIEELLEKEVIGRSFFEKIRELVTVM</sequence>
<dbReference type="AlphaFoldDB" id="A0A1F7JGT2"/>
<dbReference type="PANTHER" id="PTHR21180:SF32">
    <property type="entry name" value="ENDONUCLEASE_EXONUCLEASE_PHOSPHATASE FAMILY DOMAIN-CONTAINING PROTEIN 1"/>
    <property type="match status" value="1"/>
</dbReference>
<dbReference type="Pfam" id="PF12836">
    <property type="entry name" value="HHH_3"/>
    <property type="match status" value="1"/>
</dbReference>
<feature type="domain" description="Helix-hairpin-helix DNA-binding motif class 1" evidence="2">
    <location>
        <begin position="144"/>
        <end position="163"/>
    </location>
</feature>
<dbReference type="Proteomes" id="UP000178486">
    <property type="component" value="Unassembled WGS sequence"/>
</dbReference>
<dbReference type="InterPro" id="IPR019554">
    <property type="entry name" value="Soluble_ligand-bd"/>
</dbReference>
<dbReference type="SUPFAM" id="SSF81585">
    <property type="entry name" value="PsbU/PolX domain-like"/>
    <property type="match status" value="1"/>
</dbReference>
<evidence type="ECO:0000256" key="1">
    <source>
        <dbReference type="SAM" id="Phobius"/>
    </source>
</evidence>
<name>A0A1F7JGT2_9BACT</name>
<dbReference type="Pfam" id="PF10531">
    <property type="entry name" value="SLBB"/>
    <property type="match status" value="1"/>
</dbReference>
<feature type="domain" description="Helix-hairpin-helix DNA-binding motif class 1" evidence="2">
    <location>
        <begin position="170"/>
        <end position="189"/>
    </location>
</feature>
<gene>
    <name evidence="3" type="ORF">A3B56_01090</name>
</gene>
<evidence type="ECO:0000313" key="4">
    <source>
        <dbReference type="Proteomes" id="UP000178486"/>
    </source>
</evidence>
<dbReference type="GO" id="GO:0003677">
    <property type="term" value="F:DNA binding"/>
    <property type="evidence" value="ECO:0007669"/>
    <property type="project" value="InterPro"/>
</dbReference>
<protein>
    <recommendedName>
        <fullName evidence="2">Helix-hairpin-helix DNA-binding motif class 1 domain-containing protein</fullName>
    </recommendedName>
</protein>
<dbReference type="Gene3D" id="1.10.150.320">
    <property type="entry name" value="Photosystem II 12 kDa extrinsic protein"/>
    <property type="match status" value="1"/>
</dbReference>
<comment type="caution">
    <text evidence="3">The sequence shown here is derived from an EMBL/GenBank/DDBJ whole genome shotgun (WGS) entry which is preliminary data.</text>
</comment>
<feature type="transmembrane region" description="Helical" evidence="1">
    <location>
        <begin position="12"/>
        <end position="35"/>
    </location>
</feature>
<dbReference type="InterPro" id="IPR003583">
    <property type="entry name" value="Hlx-hairpin-Hlx_DNA-bd_motif"/>
</dbReference>
<dbReference type="SUPFAM" id="SSF142984">
    <property type="entry name" value="Nqo1 middle domain-like"/>
    <property type="match status" value="1"/>
</dbReference>